<dbReference type="OrthoDB" id="5447300at2"/>
<dbReference type="Proteomes" id="UP000396835">
    <property type="component" value="Unassembled WGS sequence"/>
</dbReference>
<dbReference type="AlphaFoldDB" id="A0A449I154"/>
<accession>A0A449I154</accession>
<dbReference type="InterPro" id="IPR005135">
    <property type="entry name" value="Endo/exonuclease/phosphatase"/>
</dbReference>
<dbReference type="Pfam" id="PF03372">
    <property type="entry name" value="Exo_endo_phos"/>
    <property type="match status" value="1"/>
</dbReference>
<feature type="signal peptide" evidence="1">
    <location>
        <begin position="1"/>
        <end position="21"/>
    </location>
</feature>
<dbReference type="EMBL" id="CAACYH010000004">
    <property type="protein sequence ID" value="VFB13159.1"/>
    <property type="molecule type" value="Genomic_DNA"/>
</dbReference>
<organism evidence="3 4">
    <name type="scientific">Prevotella heparinolytica</name>
    <dbReference type="NCBI Taxonomy" id="28113"/>
    <lineage>
        <taxon>Bacteria</taxon>
        <taxon>Pseudomonadati</taxon>
        <taxon>Bacteroidota</taxon>
        <taxon>Bacteroidia</taxon>
        <taxon>Bacteroidales</taxon>
        <taxon>Bacteroidaceae</taxon>
        <taxon>Bacteroides</taxon>
    </lineage>
</organism>
<evidence type="ECO:0000313" key="3">
    <source>
        <dbReference type="EMBL" id="VFB13159.1"/>
    </source>
</evidence>
<dbReference type="Gene3D" id="3.60.10.10">
    <property type="entry name" value="Endonuclease/exonuclease/phosphatase"/>
    <property type="match status" value="1"/>
</dbReference>
<dbReference type="RefSeq" id="WP_131751631.1">
    <property type="nucleotide sequence ID" value="NZ_CAACYH010000004.1"/>
</dbReference>
<dbReference type="GO" id="GO:0016020">
    <property type="term" value="C:membrane"/>
    <property type="evidence" value="ECO:0007669"/>
    <property type="project" value="GOC"/>
</dbReference>
<proteinExistence type="predicted"/>
<keyword evidence="1" id="KW-0732">Signal</keyword>
<protein>
    <submittedName>
        <fullName evidence="3">Metal-dependent hydrolase</fullName>
    </submittedName>
</protein>
<dbReference type="GO" id="GO:0006506">
    <property type="term" value="P:GPI anchor biosynthetic process"/>
    <property type="evidence" value="ECO:0007669"/>
    <property type="project" value="TreeGrafter"/>
</dbReference>
<dbReference type="InterPro" id="IPR036691">
    <property type="entry name" value="Endo/exonu/phosph_ase_sf"/>
</dbReference>
<name>A0A449I154_9BACE</name>
<dbReference type="PANTHER" id="PTHR14859">
    <property type="entry name" value="CALCOFLUOR WHITE HYPERSENSITIVE PROTEIN PRECURSOR"/>
    <property type="match status" value="1"/>
</dbReference>
<reference evidence="3 4" key="1">
    <citation type="submission" date="2019-02" db="EMBL/GenBank/DDBJ databases">
        <authorList>
            <consortium name="Pathogen Informatics"/>
        </authorList>
    </citation>
    <scope>NUCLEOTIDE SEQUENCE [LARGE SCALE GENOMIC DNA]</scope>
    <source>
        <strain evidence="3 4">3012STDY7078512</strain>
    </source>
</reference>
<evidence type="ECO:0000259" key="2">
    <source>
        <dbReference type="Pfam" id="PF03372"/>
    </source>
</evidence>
<sequence>MTKIKILMLSLLFSQALVCCGNGENEDKGKNGIGFPPYITEDYKYTKNPVSAVRLLTYNAFYCKSNTSVQAFTEDNTKNFADVIRVLDADIVAIQELDSGVVSRGKRFLLKDIQQATGKNYTIIFAHAAKYDGGDIGCGLLISDKYKIEKVERIVLPGNEKRMLLIAHLKDFIVMSTHLDLDDNARKVSAGIIVDAAKAHNKPVWLAGDLNDSPAWEVAISAFAILNQSFNIISAIDGELKNNIDFVLLHKENAALITKMGSSYVKRLFIDGQVKELTAVSDHYPVFVDFRIK</sequence>
<feature type="chain" id="PRO_5019279132" evidence="1">
    <location>
        <begin position="22"/>
        <end position="293"/>
    </location>
</feature>
<dbReference type="SUPFAM" id="SSF56219">
    <property type="entry name" value="DNase I-like"/>
    <property type="match status" value="1"/>
</dbReference>
<dbReference type="GO" id="GO:0016787">
    <property type="term" value="F:hydrolase activity"/>
    <property type="evidence" value="ECO:0007669"/>
    <property type="project" value="UniProtKB-KW"/>
</dbReference>
<evidence type="ECO:0000256" key="1">
    <source>
        <dbReference type="SAM" id="SignalP"/>
    </source>
</evidence>
<feature type="domain" description="Endonuclease/exonuclease/phosphatase" evidence="2">
    <location>
        <begin position="58"/>
        <end position="218"/>
    </location>
</feature>
<dbReference type="PANTHER" id="PTHR14859:SF1">
    <property type="entry name" value="PGAP2-INTERACTING PROTEIN"/>
    <property type="match status" value="1"/>
</dbReference>
<evidence type="ECO:0000313" key="4">
    <source>
        <dbReference type="Proteomes" id="UP000396835"/>
    </source>
</evidence>
<gene>
    <name evidence="3" type="ORF">NCTC7812_00680</name>
</gene>
<keyword evidence="3" id="KW-0378">Hydrolase</keyword>
<dbReference type="InterPro" id="IPR051916">
    <property type="entry name" value="GPI-anchor_lipid_remodeler"/>
</dbReference>